<gene>
    <name evidence="1" type="ORF">SG35_027080</name>
</gene>
<organism evidence="1 2">
    <name type="scientific">Thalassomonas actiniarum</name>
    <dbReference type="NCBI Taxonomy" id="485447"/>
    <lineage>
        <taxon>Bacteria</taxon>
        <taxon>Pseudomonadati</taxon>
        <taxon>Pseudomonadota</taxon>
        <taxon>Gammaproteobacteria</taxon>
        <taxon>Alteromonadales</taxon>
        <taxon>Colwelliaceae</taxon>
        <taxon>Thalassomonas</taxon>
    </lineage>
</organism>
<reference evidence="1 2" key="1">
    <citation type="journal article" date="2015" name="Genome Announc.">
        <title>Draft Genome Sequences of Marine Isolates of Thalassomonas viridans and Thalassomonas actiniarum.</title>
        <authorList>
            <person name="Olonade I."/>
            <person name="van Zyl L.J."/>
            <person name="Trindade M."/>
        </authorList>
    </citation>
    <scope>NUCLEOTIDE SEQUENCE [LARGE SCALE GENOMIC DNA]</scope>
    <source>
        <strain evidence="1 2">A5K-106</strain>
    </source>
</reference>
<accession>A0AAE9YR33</accession>
<dbReference type="AlphaFoldDB" id="A0AAE9YR33"/>
<evidence type="ECO:0000313" key="1">
    <source>
        <dbReference type="EMBL" id="WDD98848.1"/>
    </source>
</evidence>
<protein>
    <submittedName>
        <fullName evidence="1">Uncharacterized protein</fullName>
    </submittedName>
</protein>
<dbReference type="EMBL" id="CP059735">
    <property type="protein sequence ID" value="WDD98848.1"/>
    <property type="molecule type" value="Genomic_DNA"/>
</dbReference>
<reference evidence="1 2" key="2">
    <citation type="journal article" date="2022" name="Mar. Drugs">
        <title>Bioassay-Guided Fractionation Leads to the Detection of Cholic Acid Generated by the Rare Thalassomonas sp.</title>
        <authorList>
            <person name="Pheiffer F."/>
            <person name="Schneider Y.K."/>
            <person name="Hansen E.H."/>
            <person name="Andersen J.H."/>
            <person name="Isaksson J."/>
            <person name="Busche T."/>
            <person name="R C."/>
            <person name="Kalinowski J."/>
            <person name="Zyl L.V."/>
            <person name="Trindade M."/>
        </authorList>
    </citation>
    <scope>NUCLEOTIDE SEQUENCE [LARGE SCALE GENOMIC DNA]</scope>
    <source>
        <strain evidence="1 2">A5K-106</strain>
    </source>
</reference>
<dbReference type="RefSeq" id="WP_044834240.1">
    <property type="nucleotide sequence ID" value="NZ_CP059735.1"/>
</dbReference>
<dbReference type="KEGG" id="tact:SG35_027080"/>
<proteinExistence type="predicted"/>
<keyword evidence="2" id="KW-1185">Reference proteome</keyword>
<sequence length="577" mass="64944">MKYPLLKASPLSNRVSIFILLLLSFFITAAKAQTTEQAFKERQQAHNQIAAASPSTSAMPILAALDISNPSVVDDLLDDYRSSDKADFTLIKLIRVLNLSDEYDQQITGGIQASGVPLWLESGEKSYIYWSENHMIMWLSSAWLLDEHHNKAADSLMRQRLVHFLELKNNYGFYEFLSPNYFPYTMSALLNLADFSRDQTIKTLATGAVKRLLTEVLWATNDHGVFFPAAGRSNTGKYLNAYTANHSKVIYVLTGLGQEPTSASAGSAFISTTNVDMTSVIESWSAVENKTVANGHSITASVNSKLSRQDRVLFQWSFGGYFHPDTWSDTFWGIDDYYSLEDHQSFKDVATPLWLLGKNLTPTFTRGSNLAGLNVDIYKNNSVVLSSLGNHYGGYMGYQTWPWVATVEDIAVWSQSGEVKSFDSRGSQTNNTHLPKVIQQDNLLMAIYWPNSEINAGDLFGPLDTDVSLHWPTEEFNEIQENGRWIIGRKNDSYLAVFRGCSSKINGEYGCEGNRGRQLWGAYVGNSSTHGNYQNFLNSIDNASYYNSLDFHFSCFCNRYHVRITVDGNKIDHYWND</sequence>
<name>A0AAE9YR33_9GAMM</name>
<dbReference type="Proteomes" id="UP000032568">
    <property type="component" value="Chromosome"/>
</dbReference>
<evidence type="ECO:0000313" key="2">
    <source>
        <dbReference type="Proteomes" id="UP000032568"/>
    </source>
</evidence>